<dbReference type="AlphaFoldDB" id="A4T6F8"/>
<dbReference type="EMBL" id="CP000656">
    <property type="protein sequence ID" value="ABP43629.1"/>
    <property type="molecule type" value="Genomic_DNA"/>
</dbReference>
<protein>
    <submittedName>
        <fullName evidence="1">Uncharacterized protein</fullName>
    </submittedName>
</protein>
<proteinExistence type="predicted"/>
<reference evidence="1" key="2">
    <citation type="journal article" date="2013" name="PLoS ONE">
        <title>A Gene Expression Study of the Activities of Aromatic Ring-Cleavage Dioxygenases in Mycobacterium gilvum PYR-GCK to Changes in Salinity and pH during Pyrene Degradation.</title>
        <authorList>
            <person name="Badejo A.C."/>
            <person name="Badejo A.O."/>
            <person name="Shin K.H."/>
            <person name="Chai Y.G."/>
        </authorList>
    </citation>
    <scope>NUCLEOTIDE SEQUENCE [LARGE SCALE GENOMIC DNA]</scope>
    <source>
        <strain evidence="1">PYR-GCK</strain>
    </source>
</reference>
<evidence type="ECO:0000313" key="1">
    <source>
        <dbReference type="EMBL" id="ABP43629.1"/>
    </source>
</evidence>
<dbReference type="KEGG" id="mgi:Mflv_1147"/>
<organism evidence="1">
    <name type="scientific">Mycolicibacterium gilvum (strain PYR-GCK)</name>
    <name type="common">Mycobacterium gilvum (strain PYR-GCK)</name>
    <dbReference type="NCBI Taxonomy" id="350054"/>
    <lineage>
        <taxon>Bacteria</taxon>
        <taxon>Bacillati</taxon>
        <taxon>Actinomycetota</taxon>
        <taxon>Actinomycetes</taxon>
        <taxon>Mycobacteriales</taxon>
        <taxon>Mycobacteriaceae</taxon>
        <taxon>Mycolicibacterium</taxon>
    </lineage>
</organism>
<dbReference type="HOGENOM" id="CLU_186184_1_0_11"/>
<sequence length="86" mass="9528">MGLNAARQPRSVTPGCYERHMTEQCRACRLGLEHCHGALIHHPFHRPECTEDDCFVSAADHDLHIDCSATGCLCEDVASRSTHRVG</sequence>
<gene>
    <name evidence="1" type="ordered locus">Mflv_1147</name>
</gene>
<dbReference type="STRING" id="350054.Mflv_1147"/>
<accession>A4T6F8</accession>
<name>A4T6F8_MYCGI</name>
<reference evidence="1" key="1">
    <citation type="submission" date="2007-04" db="EMBL/GenBank/DDBJ databases">
        <authorList>
            <consortium name="US DOE Joint Genome Institute"/>
            <person name="Copeland A."/>
            <person name="Lucas S."/>
            <person name="Lapidus A."/>
            <person name="Barry K."/>
            <person name="Detter J.C."/>
            <person name="Glavina del Rio T."/>
            <person name="Hammon N."/>
            <person name="Israni S."/>
            <person name="Dalin E."/>
            <person name="Tice H."/>
            <person name="Pitluck S."/>
            <person name="Chain P."/>
            <person name="Malfatti S."/>
            <person name="Shin M."/>
            <person name="Vergez L."/>
            <person name="Schmutz J."/>
            <person name="Larimer F."/>
            <person name="Land M."/>
            <person name="Hauser L."/>
            <person name="Kyrpides N."/>
            <person name="Mikhailova N."/>
            <person name="Miller C."/>
            <person name="Richardson P."/>
        </authorList>
    </citation>
    <scope>NUCLEOTIDE SEQUENCE</scope>
    <source>
        <strain evidence="1">PYR-GCK</strain>
    </source>
</reference>